<organism evidence="2 3">
    <name type="scientific">Litoribrevibacter albus</name>
    <dbReference type="NCBI Taxonomy" id="1473156"/>
    <lineage>
        <taxon>Bacteria</taxon>
        <taxon>Pseudomonadati</taxon>
        <taxon>Pseudomonadota</taxon>
        <taxon>Gammaproteobacteria</taxon>
        <taxon>Oceanospirillales</taxon>
        <taxon>Oceanospirillaceae</taxon>
        <taxon>Litoribrevibacter</taxon>
    </lineage>
</organism>
<accession>A0AA37S9G6</accession>
<sequence length="213" mass="24121">MVVLKIENNMKKLLGLFLAIVLLVPILLYFLTYKGEREFTELNSLPEVRTVIENSRSLSGTPYDPFMGMYDNIGGRFGFIVCSDVPNIAYGKAGYSFKILLEKSFNQSPDFYDSSNGNNPSNPFFHRRARNLFSYFQSIDSLKSVSYSPQTGDLVFYRKSQNGYIAHVALVTEVFDGGYRVMESAPKTLFAQEVDMESPIERGWILAGFGKVY</sequence>
<reference evidence="2" key="1">
    <citation type="journal article" date="2014" name="Int. J. Syst. Evol. Microbiol.">
        <title>Complete genome sequence of Corynebacterium casei LMG S-19264T (=DSM 44701T), isolated from a smear-ripened cheese.</title>
        <authorList>
            <consortium name="US DOE Joint Genome Institute (JGI-PGF)"/>
            <person name="Walter F."/>
            <person name="Albersmeier A."/>
            <person name="Kalinowski J."/>
            <person name="Ruckert C."/>
        </authorList>
    </citation>
    <scope>NUCLEOTIDE SEQUENCE</scope>
    <source>
        <strain evidence="2">NBRC 110071</strain>
    </source>
</reference>
<feature type="transmembrane region" description="Helical" evidence="1">
    <location>
        <begin position="12"/>
        <end position="31"/>
    </location>
</feature>
<dbReference type="SUPFAM" id="SSF54001">
    <property type="entry name" value="Cysteine proteinases"/>
    <property type="match status" value="1"/>
</dbReference>
<dbReference type="EMBL" id="BSNM01000009">
    <property type="protein sequence ID" value="GLQ30908.1"/>
    <property type="molecule type" value="Genomic_DNA"/>
</dbReference>
<keyword evidence="1" id="KW-0812">Transmembrane</keyword>
<dbReference type="Proteomes" id="UP001161389">
    <property type="component" value="Unassembled WGS sequence"/>
</dbReference>
<dbReference type="AlphaFoldDB" id="A0AA37S9G6"/>
<evidence type="ECO:0000313" key="2">
    <source>
        <dbReference type="EMBL" id="GLQ30908.1"/>
    </source>
</evidence>
<reference evidence="2" key="2">
    <citation type="submission" date="2023-01" db="EMBL/GenBank/DDBJ databases">
        <title>Draft genome sequence of Litoribrevibacter albus strain NBRC 110071.</title>
        <authorList>
            <person name="Sun Q."/>
            <person name="Mori K."/>
        </authorList>
    </citation>
    <scope>NUCLEOTIDE SEQUENCE</scope>
    <source>
        <strain evidence="2">NBRC 110071</strain>
    </source>
</reference>
<name>A0AA37S9G6_9GAMM</name>
<dbReference type="Pfam" id="PF06940">
    <property type="entry name" value="DUF1287"/>
    <property type="match status" value="1"/>
</dbReference>
<proteinExistence type="predicted"/>
<dbReference type="InterPro" id="IPR009706">
    <property type="entry name" value="DUF1287"/>
</dbReference>
<protein>
    <submittedName>
        <fullName evidence="2">Uncharacterized protein</fullName>
    </submittedName>
</protein>
<dbReference type="Gene3D" id="3.90.1720.10">
    <property type="entry name" value="endopeptidase domain like (from Nostoc punctiforme)"/>
    <property type="match status" value="1"/>
</dbReference>
<keyword evidence="1" id="KW-0472">Membrane</keyword>
<evidence type="ECO:0000256" key="1">
    <source>
        <dbReference type="SAM" id="Phobius"/>
    </source>
</evidence>
<dbReference type="InterPro" id="IPR038765">
    <property type="entry name" value="Papain-like_cys_pep_sf"/>
</dbReference>
<gene>
    <name evidence="2" type="ORF">GCM10007876_13870</name>
</gene>
<evidence type="ECO:0000313" key="3">
    <source>
        <dbReference type="Proteomes" id="UP001161389"/>
    </source>
</evidence>
<keyword evidence="3" id="KW-1185">Reference proteome</keyword>
<comment type="caution">
    <text evidence="2">The sequence shown here is derived from an EMBL/GenBank/DDBJ whole genome shotgun (WGS) entry which is preliminary data.</text>
</comment>
<keyword evidence="1" id="KW-1133">Transmembrane helix</keyword>